<dbReference type="OrthoDB" id="5273213at2759"/>
<comment type="subcellular location">
    <subcellularLocation>
        <location evidence="1">Cytoplasm</location>
    </subcellularLocation>
</comment>
<dbReference type="PANTHER" id="PTHR46545:SF1">
    <property type="entry name" value="LEUCINE-RICH REPEAT-CONTAINING PROTEIN 51"/>
    <property type="match status" value="1"/>
</dbReference>
<evidence type="ECO:0000256" key="6">
    <source>
        <dbReference type="ARBA" id="ARBA00022737"/>
    </source>
</evidence>
<dbReference type="AlphaFoldDB" id="A0A2G8KWY3"/>
<evidence type="ECO:0000256" key="7">
    <source>
        <dbReference type="ARBA" id="ARBA00023186"/>
    </source>
</evidence>
<evidence type="ECO:0000256" key="5">
    <source>
        <dbReference type="ARBA" id="ARBA00022614"/>
    </source>
</evidence>
<dbReference type="PANTHER" id="PTHR46545">
    <property type="entry name" value="LEUCINE-RICH REPEAT-CONTAINING PROTEIN 51"/>
    <property type="match status" value="1"/>
</dbReference>
<keyword evidence="11" id="KW-1185">Reference proteome</keyword>
<evidence type="ECO:0000256" key="8">
    <source>
        <dbReference type="ARBA" id="ARBA00030180"/>
    </source>
</evidence>
<accession>A0A2G8KWY3</accession>
<dbReference type="InterPro" id="IPR032675">
    <property type="entry name" value="LRR_dom_sf"/>
</dbReference>
<dbReference type="Proteomes" id="UP000230750">
    <property type="component" value="Unassembled WGS sequence"/>
</dbReference>
<sequence length="482" mass="54805">MPVQAEQSNEMEGSKLQDNVNRRICNGDDIGTVKFVGEVAPAAGIWLGVEWDDPQRGKHDGSRNGIQYFKCSHPSGGSFLRPNKADFGRDIVSAFKEKYIPNDMETGDIDETIMSLGSRTIEMVGAQKIATRQSSFNNLTEVSLRNERISIAGETSLQAPNVNGLNISKNLVSSWEELSKITRQLKKLQRLDISENRLVIPSEPATLLPHFSSLQELLLNRVSISWEELLDCAVMWPLLKKLVVCFNHLSPLKREPKTCLQELELLNLEGNDISSWDEVLTVGRLPKASLKQSIDIMGRGKPVLKEPKTCLQELELLNLEGNDISSWDEVLTVGRLPKLQTLILNANKLPDICFDDASPRERTRYFPQLKSISLNYNEITEWTSMSELNKLENLEELFFKCNPLTKEVPQSDVRGKLIAKLRKLKKFNNSMVGQILVLKGRGKIMKNEVCYGSIMMWYWTGFYRYLHLIGLTVKFNKEFVQW</sequence>
<dbReference type="InterPro" id="IPR003591">
    <property type="entry name" value="Leu-rich_rpt_typical-subtyp"/>
</dbReference>
<dbReference type="Gene3D" id="2.30.30.190">
    <property type="entry name" value="CAP Gly-rich-like domain"/>
    <property type="match status" value="1"/>
</dbReference>
<organism evidence="10 11">
    <name type="scientific">Stichopus japonicus</name>
    <name type="common">Sea cucumber</name>
    <dbReference type="NCBI Taxonomy" id="307972"/>
    <lineage>
        <taxon>Eukaryota</taxon>
        <taxon>Metazoa</taxon>
        <taxon>Echinodermata</taxon>
        <taxon>Eleutherozoa</taxon>
        <taxon>Echinozoa</taxon>
        <taxon>Holothuroidea</taxon>
        <taxon>Aspidochirotacea</taxon>
        <taxon>Aspidochirotida</taxon>
        <taxon>Stichopodidae</taxon>
        <taxon>Apostichopus</taxon>
    </lineage>
</organism>
<dbReference type="InterPro" id="IPR000938">
    <property type="entry name" value="CAP-Gly_domain"/>
</dbReference>
<evidence type="ECO:0000256" key="1">
    <source>
        <dbReference type="ARBA" id="ARBA00004496"/>
    </source>
</evidence>
<dbReference type="InterPro" id="IPR036859">
    <property type="entry name" value="CAP-Gly_dom_sf"/>
</dbReference>
<feature type="domain" description="CAP-Gly" evidence="9">
    <location>
        <begin position="37"/>
        <end position="81"/>
    </location>
</feature>
<protein>
    <recommendedName>
        <fullName evidence="3">Tubulin-specific chaperone E</fullName>
    </recommendedName>
    <alternativeName>
        <fullName evidence="8">Tubulin-folding cofactor E</fullName>
    </alternativeName>
</protein>
<comment type="caution">
    <text evidence="10">The sequence shown here is derived from an EMBL/GenBank/DDBJ whole genome shotgun (WGS) entry which is preliminary data.</text>
</comment>
<dbReference type="SMART" id="SM00369">
    <property type="entry name" value="LRR_TYP"/>
    <property type="match status" value="6"/>
</dbReference>
<dbReference type="FunFam" id="2.30.30.190:FF:000008">
    <property type="entry name" value="Tubulin-specific chaperone E"/>
    <property type="match status" value="1"/>
</dbReference>
<name>A0A2G8KWY3_STIJA</name>
<dbReference type="EMBL" id="MRZV01000326">
    <property type="protein sequence ID" value="PIK52511.1"/>
    <property type="molecule type" value="Genomic_DNA"/>
</dbReference>
<dbReference type="STRING" id="307972.A0A2G8KWY3"/>
<dbReference type="Gene3D" id="3.80.10.10">
    <property type="entry name" value="Ribonuclease Inhibitor"/>
    <property type="match status" value="4"/>
</dbReference>
<comment type="similarity">
    <text evidence="2">Belongs to the TBCE family.</text>
</comment>
<dbReference type="PROSITE" id="PS00845">
    <property type="entry name" value="CAP_GLY_1"/>
    <property type="match status" value="1"/>
</dbReference>
<evidence type="ECO:0000259" key="9">
    <source>
        <dbReference type="PROSITE" id="PS50245"/>
    </source>
</evidence>
<keyword evidence="6" id="KW-0677">Repeat</keyword>
<dbReference type="SUPFAM" id="SSF74924">
    <property type="entry name" value="Cap-Gly domain"/>
    <property type="match status" value="1"/>
</dbReference>
<dbReference type="Pfam" id="PF01302">
    <property type="entry name" value="CAP_GLY"/>
    <property type="match status" value="1"/>
</dbReference>
<keyword evidence="5" id="KW-0433">Leucine-rich repeat</keyword>
<proteinExistence type="inferred from homology"/>
<reference evidence="10 11" key="1">
    <citation type="journal article" date="2017" name="PLoS Biol.">
        <title>The sea cucumber genome provides insights into morphological evolution and visceral regeneration.</title>
        <authorList>
            <person name="Zhang X."/>
            <person name="Sun L."/>
            <person name="Yuan J."/>
            <person name="Sun Y."/>
            <person name="Gao Y."/>
            <person name="Zhang L."/>
            <person name="Li S."/>
            <person name="Dai H."/>
            <person name="Hamel J.F."/>
            <person name="Liu C."/>
            <person name="Yu Y."/>
            <person name="Liu S."/>
            <person name="Lin W."/>
            <person name="Guo K."/>
            <person name="Jin S."/>
            <person name="Xu P."/>
            <person name="Storey K.B."/>
            <person name="Huan P."/>
            <person name="Zhang T."/>
            <person name="Zhou Y."/>
            <person name="Zhang J."/>
            <person name="Lin C."/>
            <person name="Li X."/>
            <person name="Xing L."/>
            <person name="Huo D."/>
            <person name="Sun M."/>
            <person name="Wang L."/>
            <person name="Mercier A."/>
            <person name="Li F."/>
            <person name="Yang H."/>
            <person name="Xiang J."/>
        </authorList>
    </citation>
    <scope>NUCLEOTIDE SEQUENCE [LARGE SCALE GENOMIC DNA]</scope>
    <source>
        <strain evidence="10">Shaxun</strain>
        <tissue evidence="10">Muscle</tissue>
    </source>
</reference>
<evidence type="ECO:0000256" key="2">
    <source>
        <dbReference type="ARBA" id="ARBA00006286"/>
    </source>
</evidence>
<dbReference type="PROSITE" id="PS50245">
    <property type="entry name" value="CAP_GLY_2"/>
    <property type="match status" value="1"/>
</dbReference>
<evidence type="ECO:0000256" key="4">
    <source>
        <dbReference type="ARBA" id="ARBA00022490"/>
    </source>
</evidence>
<evidence type="ECO:0000313" key="10">
    <source>
        <dbReference type="EMBL" id="PIK52511.1"/>
    </source>
</evidence>
<gene>
    <name evidence="10" type="ORF">BSL78_10609</name>
</gene>
<dbReference type="GO" id="GO:0005737">
    <property type="term" value="C:cytoplasm"/>
    <property type="evidence" value="ECO:0007669"/>
    <property type="project" value="UniProtKB-SubCell"/>
</dbReference>
<evidence type="ECO:0000313" key="11">
    <source>
        <dbReference type="Proteomes" id="UP000230750"/>
    </source>
</evidence>
<dbReference type="SMART" id="SM01052">
    <property type="entry name" value="CAP_GLY"/>
    <property type="match status" value="1"/>
</dbReference>
<evidence type="ECO:0000256" key="3">
    <source>
        <dbReference type="ARBA" id="ARBA00015004"/>
    </source>
</evidence>
<keyword evidence="7" id="KW-0143">Chaperone</keyword>
<dbReference type="SUPFAM" id="SSF52058">
    <property type="entry name" value="L domain-like"/>
    <property type="match status" value="1"/>
</dbReference>
<keyword evidence="4" id="KW-0963">Cytoplasm</keyword>